<organism evidence="1 2">
    <name type="scientific">Trichomonas vaginalis (strain ATCC PRA-98 / G3)</name>
    <dbReference type="NCBI Taxonomy" id="412133"/>
    <lineage>
        <taxon>Eukaryota</taxon>
        <taxon>Metamonada</taxon>
        <taxon>Parabasalia</taxon>
        <taxon>Trichomonadida</taxon>
        <taxon>Trichomonadidae</taxon>
        <taxon>Trichomonas</taxon>
    </lineage>
</organism>
<sequence length="455" mass="52319">MVKVSTILSTLDNCKKEIPIKDNSEVKDIIKSLIEMDSQYKDFIFKVYRDGLIISDDEKILNPDHPYIIAILIPLIINIDGQDVQILMKATDICKSIINAIKYANPVLIHHKISVFFQGQEIDYNQKIVDLMKPYSKLTMTSLYQELQSPMERLANLGFDKISSRIALLVTQDNFEEAEKELKNGNIAKIIDEASSPNLPIDQQSPTLIAVRIALNPDSLFDVVEEFYKILGDKSIFRKLPEFIQMDPILRKLDLDLEKIYILGVIRKYIKPGDYGNLVTPRQDFNWIYSFFTKLQKSNAIIMNIPSVMRLLLPDVNMPDELINRLISKGKEDGIVDQNSGEITLFDDYNDELQNELTDDEIETAKTYFAVLVESYANSGDMKALDELDDFFGEYDFEPEYIEQVKELIDQYDIRDIPINDLKYITEHAPQGNVAQALDIYLAHNRDPHSIDELE</sequence>
<reference evidence="1" key="1">
    <citation type="submission" date="2006-10" db="EMBL/GenBank/DDBJ databases">
        <authorList>
            <person name="Amadeo P."/>
            <person name="Zhao Q."/>
            <person name="Wortman J."/>
            <person name="Fraser-Liggett C."/>
            <person name="Carlton J."/>
        </authorList>
    </citation>
    <scope>NUCLEOTIDE SEQUENCE</scope>
    <source>
        <strain evidence="1">G3</strain>
    </source>
</reference>
<dbReference type="AlphaFoldDB" id="A2F9S8"/>
<accession>A2F9S8</accession>
<proteinExistence type="predicted"/>
<gene>
    <name evidence="1" type="ORF">TVAG_176960</name>
</gene>
<protein>
    <submittedName>
        <fullName evidence="1">Uncharacterized protein</fullName>
    </submittedName>
</protein>
<dbReference type="EMBL" id="DS113680">
    <property type="protein sequence ID" value="EAX98326.1"/>
    <property type="molecule type" value="Genomic_DNA"/>
</dbReference>
<keyword evidence="2" id="KW-1185">Reference proteome</keyword>
<dbReference type="Proteomes" id="UP000001542">
    <property type="component" value="Unassembled WGS sequence"/>
</dbReference>
<dbReference type="VEuPathDB" id="TrichDB:TVAG_176960"/>
<evidence type="ECO:0000313" key="2">
    <source>
        <dbReference type="Proteomes" id="UP000001542"/>
    </source>
</evidence>
<dbReference type="InParanoid" id="A2F9S8"/>
<dbReference type="VEuPathDB" id="TrichDB:TVAGG3_1057980"/>
<name>A2F9S8_TRIV3</name>
<dbReference type="RefSeq" id="XP_001311256.1">
    <property type="nucleotide sequence ID" value="XM_001311255.1"/>
</dbReference>
<dbReference type="KEGG" id="tva:4756118"/>
<reference evidence="1" key="2">
    <citation type="journal article" date="2007" name="Science">
        <title>Draft genome sequence of the sexually transmitted pathogen Trichomonas vaginalis.</title>
        <authorList>
            <person name="Carlton J.M."/>
            <person name="Hirt R.P."/>
            <person name="Silva J.C."/>
            <person name="Delcher A.L."/>
            <person name="Schatz M."/>
            <person name="Zhao Q."/>
            <person name="Wortman J.R."/>
            <person name="Bidwell S.L."/>
            <person name="Alsmark U.C.M."/>
            <person name="Besteiro S."/>
            <person name="Sicheritz-Ponten T."/>
            <person name="Noel C.J."/>
            <person name="Dacks J.B."/>
            <person name="Foster P.G."/>
            <person name="Simillion C."/>
            <person name="Van de Peer Y."/>
            <person name="Miranda-Saavedra D."/>
            <person name="Barton G.J."/>
            <person name="Westrop G.D."/>
            <person name="Mueller S."/>
            <person name="Dessi D."/>
            <person name="Fiori P.L."/>
            <person name="Ren Q."/>
            <person name="Paulsen I."/>
            <person name="Zhang H."/>
            <person name="Bastida-Corcuera F.D."/>
            <person name="Simoes-Barbosa A."/>
            <person name="Brown M.T."/>
            <person name="Hayes R.D."/>
            <person name="Mukherjee M."/>
            <person name="Okumura C.Y."/>
            <person name="Schneider R."/>
            <person name="Smith A.J."/>
            <person name="Vanacova S."/>
            <person name="Villalvazo M."/>
            <person name="Haas B.J."/>
            <person name="Pertea M."/>
            <person name="Feldblyum T.V."/>
            <person name="Utterback T.R."/>
            <person name="Shu C.L."/>
            <person name="Osoegawa K."/>
            <person name="de Jong P.J."/>
            <person name="Hrdy I."/>
            <person name="Horvathova L."/>
            <person name="Zubacova Z."/>
            <person name="Dolezal P."/>
            <person name="Malik S.B."/>
            <person name="Logsdon J.M. Jr."/>
            <person name="Henze K."/>
            <person name="Gupta A."/>
            <person name="Wang C.C."/>
            <person name="Dunne R.L."/>
            <person name="Upcroft J.A."/>
            <person name="Upcroft P."/>
            <person name="White O."/>
            <person name="Salzberg S.L."/>
            <person name="Tang P."/>
            <person name="Chiu C.-H."/>
            <person name="Lee Y.-S."/>
            <person name="Embley T.M."/>
            <person name="Coombs G.H."/>
            <person name="Mottram J.C."/>
            <person name="Tachezy J."/>
            <person name="Fraser-Liggett C.M."/>
            <person name="Johnson P.J."/>
        </authorList>
    </citation>
    <scope>NUCLEOTIDE SEQUENCE [LARGE SCALE GENOMIC DNA]</scope>
    <source>
        <strain evidence="1">G3</strain>
    </source>
</reference>
<evidence type="ECO:0000313" key="1">
    <source>
        <dbReference type="EMBL" id="EAX98326.1"/>
    </source>
</evidence>